<dbReference type="PRINTS" id="PR00094">
    <property type="entry name" value="ADENYLTKNASE"/>
</dbReference>
<dbReference type="InterPro" id="IPR006266">
    <property type="entry name" value="UMP_CMP_kinase"/>
</dbReference>
<evidence type="ECO:0000256" key="6">
    <source>
        <dbReference type="ARBA" id="ARBA00022975"/>
    </source>
</evidence>
<feature type="binding site" evidence="12">
    <location>
        <position position="144"/>
    </location>
    <ligand>
        <name>a ribonucleoside 5'-phosphate</name>
        <dbReference type="ChEBI" id="CHEBI:58043"/>
    </ligand>
</feature>
<accession>A0A1I7TRN9</accession>
<dbReference type="STRING" id="1561998.A0A1I7TRN9"/>
<dbReference type="InterPro" id="IPR000850">
    <property type="entry name" value="Adenylat/UMP-CMP_kin"/>
</dbReference>
<feature type="region of interest" description="NMPbind" evidence="12">
    <location>
        <begin position="32"/>
        <end position="62"/>
    </location>
</feature>
<dbReference type="AlphaFoldDB" id="A0A1I7TRN9"/>
<feature type="binding site" evidence="12">
    <location>
        <position position="38"/>
    </location>
    <ligand>
        <name>a ribonucleoside 5'-phosphate</name>
        <dbReference type="ChEBI" id="CHEBI:58043"/>
    </ligand>
</feature>
<comment type="caution">
    <text evidence="12">Lacks conserved residue(s) required for the propagation of feature annotation.</text>
</comment>
<evidence type="ECO:0000256" key="8">
    <source>
        <dbReference type="ARBA" id="ARBA00048116"/>
    </source>
</evidence>
<dbReference type="NCBIfam" id="TIGR01359">
    <property type="entry name" value="UMP_CMP_kin_fam"/>
    <property type="match status" value="1"/>
</dbReference>
<feature type="binding site" evidence="12">
    <location>
        <begin position="60"/>
        <end position="62"/>
    </location>
    <ligand>
        <name>a ribonucleoside 5'-phosphate</name>
        <dbReference type="ChEBI" id="CHEBI:58043"/>
    </ligand>
</feature>
<dbReference type="GO" id="GO:0005634">
    <property type="term" value="C:nucleus"/>
    <property type="evidence" value="ECO:0007669"/>
    <property type="project" value="UniProtKB-SubCell"/>
</dbReference>
<dbReference type="PROSITE" id="PS00113">
    <property type="entry name" value="ADENYLATE_KINASE"/>
    <property type="match status" value="1"/>
</dbReference>
<evidence type="ECO:0000256" key="1">
    <source>
        <dbReference type="ARBA" id="ARBA00022490"/>
    </source>
</evidence>
<dbReference type="HAMAP" id="MF_00235">
    <property type="entry name" value="Adenylate_kinase_Adk"/>
    <property type="match status" value="1"/>
</dbReference>
<dbReference type="InterPro" id="IPR033690">
    <property type="entry name" value="Adenylat_kinase_CS"/>
</dbReference>
<keyword evidence="1 12" id="KW-0963">Cytoplasm</keyword>
<dbReference type="GO" id="GO:0036431">
    <property type="term" value="F:dCMP kinase activity"/>
    <property type="evidence" value="ECO:0007669"/>
    <property type="project" value="RHEA"/>
</dbReference>
<dbReference type="CDD" id="cd01428">
    <property type="entry name" value="ADK"/>
    <property type="match status" value="1"/>
</dbReference>
<evidence type="ECO:0000256" key="4">
    <source>
        <dbReference type="ARBA" id="ARBA00022777"/>
    </source>
</evidence>
<evidence type="ECO:0000256" key="9">
    <source>
        <dbReference type="ARBA" id="ARBA00051396"/>
    </source>
</evidence>
<protein>
    <recommendedName>
        <fullName evidence="12">UMP-CMP kinase</fullName>
        <ecNumber evidence="12">2.7.4.14</ecNumber>
    </recommendedName>
    <alternativeName>
        <fullName evidence="12">Deoxycytidylate kinase</fullName>
        <shortName evidence="12">CK</shortName>
        <shortName evidence="12">dCMP kinase</shortName>
    </alternativeName>
    <alternativeName>
        <fullName evidence="12">Uridine monophosphate/cytidine monophosphate kinase</fullName>
        <shortName evidence="12">UMP/CMP kinase</shortName>
        <shortName evidence="12">UMP/CMPK</shortName>
    </alternativeName>
</protein>
<feature type="binding site" evidence="12">
    <location>
        <begin position="88"/>
        <end position="91"/>
    </location>
    <ligand>
        <name>a ribonucleoside 5'-phosphate</name>
        <dbReference type="ChEBI" id="CHEBI:58043"/>
    </ligand>
</feature>
<comment type="catalytic activity">
    <reaction evidence="9 12">
        <text>CMP + ATP = CDP + ADP</text>
        <dbReference type="Rhea" id="RHEA:11600"/>
        <dbReference type="ChEBI" id="CHEBI:30616"/>
        <dbReference type="ChEBI" id="CHEBI:58069"/>
        <dbReference type="ChEBI" id="CHEBI:60377"/>
        <dbReference type="ChEBI" id="CHEBI:456216"/>
        <dbReference type="EC" id="2.7.4.14"/>
    </reaction>
</comment>
<dbReference type="SUPFAM" id="SSF52540">
    <property type="entry name" value="P-loop containing nucleoside triphosphate hydrolases"/>
    <property type="match status" value="1"/>
</dbReference>
<keyword evidence="3 12" id="KW-0547">Nucleotide-binding</keyword>
<keyword evidence="13" id="KW-1185">Reference proteome</keyword>
<feature type="binding site" evidence="12">
    <location>
        <position position="129"/>
    </location>
    <ligand>
        <name>ATP</name>
        <dbReference type="ChEBI" id="CHEBI:30616"/>
    </ligand>
</feature>
<organism evidence="13 14">
    <name type="scientific">Caenorhabditis tropicalis</name>
    <dbReference type="NCBI Taxonomy" id="1561998"/>
    <lineage>
        <taxon>Eukaryota</taxon>
        <taxon>Metazoa</taxon>
        <taxon>Ecdysozoa</taxon>
        <taxon>Nematoda</taxon>
        <taxon>Chromadorea</taxon>
        <taxon>Rhabditida</taxon>
        <taxon>Rhabditina</taxon>
        <taxon>Rhabditomorpha</taxon>
        <taxon>Rhabditoidea</taxon>
        <taxon>Rhabditidae</taxon>
        <taxon>Peloderinae</taxon>
        <taxon>Caenorhabditis</taxon>
    </lineage>
</organism>
<evidence type="ECO:0000256" key="10">
    <source>
        <dbReference type="ARBA" id="ARBA00051598"/>
    </source>
</evidence>
<dbReference type="GO" id="GO:0006225">
    <property type="term" value="P:UDP biosynthetic process"/>
    <property type="evidence" value="ECO:0007669"/>
    <property type="project" value="UniProtKB-ARBA"/>
</dbReference>
<dbReference type="HAMAP" id="MF_03172">
    <property type="entry name" value="Adenylate_kinase_UMP_CMP_kin"/>
    <property type="match status" value="1"/>
</dbReference>
<reference evidence="14" key="1">
    <citation type="submission" date="2016-11" db="UniProtKB">
        <authorList>
            <consortium name="WormBaseParasite"/>
        </authorList>
    </citation>
    <scope>IDENTIFICATION</scope>
</reference>
<comment type="catalytic activity">
    <reaction evidence="10 12">
        <text>dCMP + ATP = dCDP + ADP</text>
        <dbReference type="Rhea" id="RHEA:25094"/>
        <dbReference type="ChEBI" id="CHEBI:30616"/>
        <dbReference type="ChEBI" id="CHEBI:57566"/>
        <dbReference type="ChEBI" id="CHEBI:58593"/>
        <dbReference type="ChEBI" id="CHEBI:456216"/>
        <dbReference type="EC" id="2.7.4.14"/>
    </reaction>
</comment>
<keyword evidence="2 12" id="KW-0808">Transferase</keyword>
<evidence type="ECO:0000256" key="2">
    <source>
        <dbReference type="ARBA" id="ARBA00022679"/>
    </source>
</evidence>
<dbReference type="InterPro" id="IPR027417">
    <property type="entry name" value="P-loop_NTPase"/>
</dbReference>
<dbReference type="GO" id="GO:0005524">
    <property type="term" value="F:ATP binding"/>
    <property type="evidence" value="ECO:0007669"/>
    <property type="project" value="UniProtKB-KW"/>
</dbReference>
<feature type="binding site" evidence="12">
    <location>
        <position position="172"/>
    </location>
    <ligand>
        <name>ATP</name>
        <dbReference type="ChEBI" id="CHEBI:30616"/>
    </ligand>
</feature>
<keyword evidence="6 12" id="KW-0665">Pyrimidine biosynthesis</keyword>
<dbReference type="FunFam" id="3.40.50.300:FF:000315">
    <property type="entry name" value="Adenylate kinase 1"/>
    <property type="match status" value="1"/>
</dbReference>
<dbReference type="GO" id="GO:0006207">
    <property type="term" value="P:'de novo' pyrimidine nucleobase biosynthetic process"/>
    <property type="evidence" value="ECO:0007669"/>
    <property type="project" value="InterPro"/>
</dbReference>
<dbReference type="GO" id="GO:0036430">
    <property type="term" value="F:CMP kinase activity"/>
    <property type="evidence" value="ECO:0007669"/>
    <property type="project" value="RHEA"/>
</dbReference>
<dbReference type="Gene3D" id="3.40.50.300">
    <property type="entry name" value="P-loop containing nucleotide triphosphate hydrolases"/>
    <property type="match status" value="1"/>
</dbReference>
<keyword evidence="4 12" id="KW-0418">Kinase</keyword>
<evidence type="ECO:0000256" key="3">
    <source>
        <dbReference type="ARBA" id="ARBA00022741"/>
    </source>
</evidence>
<feature type="binding site" evidence="12">
    <location>
        <position position="95"/>
    </location>
    <ligand>
        <name>CMP</name>
        <dbReference type="ChEBI" id="CHEBI:60377"/>
    </ligand>
</feature>
<dbReference type="Pfam" id="PF00406">
    <property type="entry name" value="ADK"/>
    <property type="match status" value="1"/>
</dbReference>
<comment type="catalytic activity">
    <reaction evidence="8 12">
        <text>UMP + ATP = UDP + ADP</text>
        <dbReference type="Rhea" id="RHEA:24400"/>
        <dbReference type="ChEBI" id="CHEBI:30616"/>
        <dbReference type="ChEBI" id="CHEBI:57865"/>
        <dbReference type="ChEBI" id="CHEBI:58223"/>
        <dbReference type="ChEBI" id="CHEBI:456216"/>
        <dbReference type="EC" id="2.7.4.14"/>
    </reaction>
</comment>
<dbReference type="GO" id="GO:0033862">
    <property type="term" value="F:UMP kinase activity"/>
    <property type="evidence" value="ECO:0007669"/>
    <property type="project" value="RHEA"/>
</dbReference>
<feature type="binding site" evidence="12">
    <location>
        <begin position="12"/>
        <end position="17"/>
    </location>
    <ligand>
        <name>ATP</name>
        <dbReference type="ChEBI" id="CHEBI:30616"/>
    </ligand>
</feature>
<keyword evidence="7 12" id="KW-0539">Nucleus</keyword>
<evidence type="ECO:0000256" key="12">
    <source>
        <dbReference type="HAMAP-Rule" id="MF_03172"/>
    </source>
</evidence>
<evidence type="ECO:0000256" key="5">
    <source>
        <dbReference type="ARBA" id="ARBA00022840"/>
    </source>
</evidence>
<comment type="similarity">
    <text evidence="12">Belongs to the adenylate kinase family. UMP-CMP kinase subfamily.</text>
</comment>
<evidence type="ECO:0000313" key="14">
    <source>
        <dbReference type="WBParaSite" id="Csp11.Scaffold629.g11098.t1"/>
    </source>
</evidence>
<comment type="cofactor">
    <cofactor evidence="12">
        <name>Mg(2+)</name>
        <dbReference type="ChEBI" id="CHEBI:18420"/>
    </cofactor>
    <text evidence="12">Binds 1 Mg(2+) ion per monomer.</text>
</comment>
<keyword evidence="5 12" id="KW-0067">ATP-binding</keyword>
<name>A0A1I7TRN9_9PELO</name>
<evidence type="ECO:0000313" key="13">
    <source>
        <dbReference type="Proteomes" id="UP000095282"/>
    </source>
</evidence>
<evidence type="ECO:0000256" key="7">
    <source>
        <dbReference type="ARBA" id="ARBA00023242"/>
    </source>
</evidence>
<dbReference type="eggNOG" id="KOG3079">
    <property type="taxonomic scope" value="Eukaryota"/>
</dbReference>
<comment type="subcellular location">
    <subcellularLocation>
        <location evidence="12">Cytoplasm</location>
    </subcellularLocation>
    <subcellularLocation>
        <location evidence="12">Nucleus</location>
    </subcellularLocation>
</comment>
<dbReference type="WBParaSite" id="Csp11.Scaffold629.g11098.t1">
    <property type="protein sequence ID" value="Csp11.Scaffold629.g11098.t1"/>
    <property type="gene ID" value="Csp11.Scaffold629.g11098"/>
</dbReference>
<proteinExistence type="inferred from homology"/>
<dbReference type="Proteomes" id="UP000095282">
    <property type="component" value="Unplaced"/>
</dbReference>
<comment type="domain">
    <text evidence="12">Consists of three domains, a large central CORE domain and two small peripheral domains, NMPbind and LID, which undergo movements during catalysis. The LID domain closes over the site of phosphoryl transfer upon ATP binding. Assembling and dissambling the active center during each catalytic cycle provides an effective means to prevent ATP hydrolysis.</text>
</comment>
<evidence type="ECO:0000256" key="11">
    <source>
        <dbReference type="ARBA" id="ARBA00059689"/>
    </source>
</evidence>
<comment type="function">
    <text evidence="11 12">Catalyzes the phosphorylation of pyrimidine nucleoside monophosphates at the expense of ATP. Plays an important role in de novo pyrimidine nucleotide biosynthesis. Has preference for UMP and CMP as phosphate acceptors.</text>
</comment>
<comment type="subunit">
    <text evidence="12">Monomer.</text>
</comment>
<dbReference type="GO" id="GO:0005737">
    <property type="term" value="C:cytoplasm"/>
    <property type="evidence" value="ECO:0007669"/>
    <property type="project" value="UniProtKB-SubCell"/>
</dbReference>
<dbReference type="PANTHER" id="PTHR23359">
    <property type="entry name" value="NUCLEOTIDE KINASE"/>
    <property type="match status" value="1"/>
</dbReference>
<dbReference type="EC" id="2.7.4.14" evidence="12"/>
<feature type="binding site" evidence="12">
    <location>
        <position position="133"/>
    </location>
    <ligand>
        <name>a ribonucleoside 5'-phosphate</name>
        <dbReference type="ChEBI" id="CHEBI:58043"/>
    </ligand>
</feature>
<sequence>MYKVVFVLGPPGSGKGTICAQIQENLGYVHLSAGDLLRAEREREGSQFGALIENHIRNGSIVPVEITCSLLEIAMIAREDANGFLIDGFPRNEDNLAGWKRQMGEKVNEQFVLFLSCPVDVCIDRCLHRGQGRTDDNVDSLKKRVDTYNQSTFPIIEHFEKLGMVREVNSERPVNEVYADVVKVFAAANQQ</sequence>